<dbReference type="KEGG" id="tra:Trad_1981"/>
<evidence type="ECO:0000259" key="11">
    <source>
        <dbReference type="Pfam" id="PF19310"/>
    </source>
</evidence>
<dbReference type="STRING" id="649638.Trad_1981"/>
<evidence type="ECO:0000259" key="10">
    <source>
        <dbReference type="Pfam" id="PF01432"/>
    </source>
</evidence>
<evidence type="ECO:0000256" key="9">
    <source>
        <dbReference type="RuleBase" id="RU003435"/>
    </source>
</evidence>
<dbReference type="InterPro" id="IPR024077">
    <property type="entry name" value="Neurolysin/TOP_dom2"/>
</dbReference>
<keyword evidence="13" id="KW-1185">Reference proteome</keyword>
<keyword evidence="2 9" id="KW-0645">Protease</keyword>
<dbReference type="InterPro" id="IPR045666">
    <property type="entry name" value="OpdA_N"/>
</dbReference>
<evidence type="ECO:0000256" key="7">
    <source>
        <dbReference type="ARBA" id="ARBA00024603"/>
    </source>
</evidence>
<dbReference type="EC" id="3.4.24.70" evidence="8"/>
<dbReference type="EMBL" id="CP002049">
    <property type="protein sequence ID" value="ADI15095.1"/>
    <property type="molecule type" value="Genomic_DNA"/>
</dbReference>
<dbReference type="InterPro" id="IPR024079">
    <property type="entry name" value="MetalloPept_cat_dom_sf"/>
</dbReference>
<keyword evidence="6 9" id="KW-0482">Metalloprotease</keyword>
<keyword evidence="4 9" id="KW-0378">Hydrolase</keyword>
<dbReference type="InterPro" id="IPR045090">
    <property type="entry name" value="Pept_M3A_M3B"/>
</dbReference>
<dbReference type="FunFam" id="3.40.390.10:FF:000009">
    <property type="entry name" value="Oligopeptidase A"/>
    <property type="match status" value="1"/>
</dbReference>
<dbReference type="Gene3D" id="3.40.390.10">
    <property type="entry name" value="Collagenase (Catalytic Domain)"/>
    <property type="match status" value="1"/>
</dbReference>
<feature type="domain" description="Peptidase M3A/M3B catalytic" evidence="10">
    <location>
        <begin position="220"/>
        <end position="664"/>
    </location>
</feature>
<keyword evidence="5 9" id="KW-0862">Zinc</keyword>
<evidence type="ECO:0000256" key="3">
    <source>
        <dbReference type="ARBA" id="ARBA00022723"/>
    </source>
</evidence>
<dbReference type="GO" id="GO:0005829">
    <property type="term" value="C:cytosol"/>
    <property type="evidence" value="ECO:0007669"/>
    <property type="project" value="UniProtKB-ARBA"/>
</dbReference>
<reference evidence="13" key="1">
    <citation type="submission" date="2010-05" db="EMBL/GenBank/DDBJ databases">
        <title>The complete genome of Truepera radiovictris DSM 17093.</title>
        <authorList>
            <consortium name="US DOE Joint Genome Institute (JGI-PGF)"/>
            <person name="Lucas S."/>
            <person name="Copeland A."/>
            <person name="Lapidus A."/>
            <person name="Glavina del Rio T."/>
            <person name="Dalin E."/>
            <person name="Tice H."/>
            <person name="Bruce D."/>
            <person name="Goodwin L."/>
            <person name="Pitluck S."/>
            <person name="Kyrpides N."/>
            <person name="Mavromatis K."/>
            <person name="Ovchinnikova G."/>
            <person name="Munk A.C."/>
            <person name="Detter J.C."/>
            <person name="Han C."/>
            <person name="Tapia R."/>
            <person name="Land M."/>
            <person name="Hauser L."/>
            <person name="Markowitz V."/>
            <person name="Cheng J.-F."/>
            <person name="Hugenholtz P."/>
            <person name="Woyke T."/>
            <person name="Wu D."/>
            <person name="Tindall B."/>
            <person name="Pomrenke H.G."/>
            <person name="Brambilla E."/>
            <person name="Klenk H.-P."/>
            <person name="Eisen J.A."/>
        </authorList>
    </citation>
    <scope>NUCLEOTIDE SEQUENCE [LARGE SCALE GENOMIC DNA]</scope>
    <source>
        <strain evidence="13">DSM 17093 / CIP 108686 / LMG 22925 / RQ-24</strain>
    </source>
</reference>
<dbReference type="CDD" id="cd06456">
    <property type="entry name" value="M3A_DCP"/>
    <property type="match status" value="1"/>
</dbReference>
<proteinExistence type="inferred from homology"/>
<dbReference type="InterPro" id="IPR001567">
    <property type="entry name" value="Pept_M3A_M3B_dom"/>
</dbReference>
<comment type="catalytic activity">
    <reaction evidence="7">
        <text>Hydrolysis of oligopeptides, with broad specificity. Gly or Ala commonly occur as P1 or P1' residues, but more distant residues are also important, as is shown by the fact that Z-Gly-Pro-Gly-|-Gly-Pro-Ala is cleaved, but not Z-(Gly)(5).</text>
        <dbReference type="EC" id="3.4.24.70"/>
    </reaction>
</comment>
<evidence type="ECO:0000313" key="13">
    <source>
        <dbReference type="Proteomes" id="UP000000379"/>
    </source>
</evidence>
<dbReference type="GO" id="GO:0006508">
    <property type="term" value="P:proteolysis"/>
    <property type="evidence" value="ECO:0007669"/>
    <property type="project" value="UniProtKB-KW"/>
</dbReference>
<comment type="similarity">
    <text evidence="1 9">Belongs to the peptidase M3 family.</text>
</comment>
<organism evidence="12 13">
    <name type="scientific">Truepera radiovictrix (strain DSM 17093 / CIP 108686 / LMG 22925 / RQ-24)</name>
    <dbReference type="NCBI Taxonomy" id="649638"/>
    <lineage>
        <taxon>Bacteria</taxon>
        <taxon>Thermotogati</taxon>
        <taxon>Deinococcota</taxon>
        <taxon>Deinococci</taxon>
        <taxon>Trueperales</taxon>
        <taxon>Trueperaceae</taxon>
        <taxon>Truepera</taxon>
    </lineage>
</organism>
<dbReference type="AlphaFoldDB" id="D7CQW1"/>
<dbReference type="GO" id="GO:0046872">
    <property type="term" value="F:metal ion binding"/>
    <property type="evidence" value="ECO:0007669"/>
    <property type="project" value="UniProtKB-UniRule"/>
</dbReference>
<reference evidence="12 13" key="2">
    <citation type="journal article" date="2011" name="Stand. Genomic Sci.">
        <title>Complete genome sequence of Truepera radiovictrix type strain (RQ-24).</title>
        <authorList>
            <person name="Ivanova N."/>
            <person name="Rohde C."/>
            <person name="Munk C."/>
            <person name="Nolan M."/>
            <person name="Lucas S."/>
            <person name="Del Rio T.G."/>
            <person name="Tice H."/>
            <person name="Deshpande S."/>
            <person name="Cheng J.F."/>
            <person name="Tapia R."/>
            <person name="Han C."/>
            <person name="Goodwin L."/>
            <person name="Pitluck S."/>
            <person name="Liolios K."/>
            <person name="Mavromatis K."/>
            <person name="Mikhailova N."/>
            <person name="Pati A."/>
            <person name="Chen A."/>
            <person name="Palaniappan K."/>
            <person name="Land M."/>
            <person name="Hauser L."/>
            <person name="Chang Y.J."/>
            <person name="Jeffries C.D."/>
            <person name="Brambilla E."/>
            <person name="Rohde M."/>
            <person name="Goker M."/>
            <person name="Tindall B.J."/>
            <person name="Woyke T."/>
            <person name="Bristow J."/>
            <person name="Eisen J.A."/>
            <person name="Markowitz V."/>
            <person name="Hugenholtz P."/>
            <person name="Kyrpides N.C."/>
            <person name="Klenk H.P."/>
            <person name="Lapidus A."/>
        </authorList>
    </citation>
    <scope>NUCLEOTIDE SEQUENCE [LARGE SCALE GENOMIC DNA]</scope>
    <source>
        <strain evidence="13">DSM 17093 / CIP 108686 / LMG 22925 / RQ-24</strain>
    </source>
</reference>
<feature type="domain" description="Oligopeptidase A N-terminal" evidence="11">
    <location>
        <begin position="28"/>
        <end position="146"/>
    </location>
</feature>
<comment type="cofactor">
    <cofactor evidence="9">
        <name>Zn(2+)</name>
        <dbReference type="ChEBI" id="CHEBI:29105"/>
    </cofactor>
    <text evidence="9">Binds 1 zinc ion.</text>
</comment>
<evidence type="ECO:0000313" key="12">
    <source>
        <dbReference type="EMBL" id="ADI15095.1"/>
    </source>
</evidence>
<dbReference type="eggNOG" id="COG0339">
    <property type="taxonomic scope" value="Bacteria"/>
</dbReference>
<sequence>MNPLLSREPRVPFSAIRPDHVEPALDTALAEAQTALEALVTASGPRTFDTILALDALTERLSRPMGLVAHLVSVQDSPELRAAYNAVLPRYTAFLTGLPLHEGLWRAVKEAAESPQAARLEGVARRHLEKTLQEFRRAGAELSGADKARLEAINVELSQLGAKFSENTLDATNAFELLLTDEADLAGLPASALERARSSAEAKGLSGWRFTLQAPSYVPFMTYAENRALRETMYRAYTSRASGGAFDNREVIGRILALRRERAQLLGYPDHADYALEPRMVGSGARALAFVTELTERTRPHWQREVAELSAFAAALGLGELQPWDVAFVTERLRRERYAFDEEALRPFFPLEGVLAGLFELTETLFGVRVTRRDNPEVWHPDVAYYDLHDLSGTHLGSFYTDWFPREDKRSGAWMNPLITGGPTAGGFDPHVALIAANFSPPEGGRPALLTHSEVQTTFHEFGHLLHHCLSRVSVRARAGTNVAWDFVELPSQIMENWCWERPALDLFARHVDTGERLPEELFNKLRAARTFAGANAQMRQLSYGAVDLALHITYDPASGDPVGFAQRVMAPFAIRPEFAHNSFLTAFTHIFAGGYAAGYYSYKWAEVLDADAFSRFQREGLFNPETGRAFVEAILSRGDSAPPEVLFREFMGRDPDPEALLRRNLGLGETAVRPSDEVTPSEVA</sequence>
<dbReference type="PANTHER" id="PTHR43660">
    <property type="entry name" value="DIPEPTIDYL CARBOXYPEPTIDASE"/>
    <property type="match status" value="1"/>
</dbReference>
<name>D7CQW1_TRURR</name>
<evidence type="ECO:0000256" key="4">
    <source>
        <dbReference type="ARBA" id="ARBA00022801"/>
    </source>
</evidence>
<dbReference type="Gene3D" id="1.10.1370.10">
    <property type="entry name" value="Neurolysin, domain 3"/>
    <property type="match status" value="1"/>
</dbReference>
<dbReference type="HOGENOM" id="CLU_001805_4_1_0"/>
<dbReference type="PANTHER" id="PTHR43660:SF1">
    <property type="entry name" value="DIPEPTIDYL CARBOXYPEPTIDASE"/>
    <property type="match status" value="1"/>
</dbReference>
<evidence type="ECO:0000256" key="5">
    <source>
        <dbReference type="ARBA" id="ARBA00022833"/>
    </source>
</evidence>
<evidence type="ECO:0000256" key="2">
    <source>
        <dbReference type="ARBA" id="ARBA00022670"/>
    </source>
</evidence>
<dbReference type="Pfam" id="PF01432">
    <property type="entry name" value="Peptidase_M3"/>
    <property type="match status" value="1"/>
</dbReference>
<protein>
    <recommendedName>
        <fullName evidence="8">oligopeptidase A</fullName>
        <ecNumber evidence="8">3.4.24.70</ecNumber>
    </recommendedName>
</protein>
<dbReference type="RefSeq" id="WP_013178460.1">
    <property type="nucleotide sequence ID" value="NC_014221.1"/>
</dbReference>
<evidence type="ECO:0000256" key="1">
    <source>
        <dbReference type="ARBA" id="ARBA00006040"/>
    </source>
</evidence>
<keyword evidence="3 9" id="KW-0479">Metal-binding</keyword>
<evidence type="ECO:0000256" key="6">
    <source>
        <dbReference type="ARBA" id="ARBA00023049"/>
    </source>
</evidence>
<gene>
    <name evidence="12" type="ordered locus">Trad_1981</name>
</gene>
<dbReference type="Pfam" id="PF19310">
    <property type="entry name" value="TOP_N"/>
    <property type="match status" value="1"/>
</dbReference>
<dbReference type="Proteomes" id="UP000000379">
    <property type="component" value="Chromosome"/>
</dbReference>
<dbReference type="SUPFAM" id="SSF55486">
    <property type="entry name" value="Metalloproteases ('zincins'), catalytic domain"/>
    <property type="match status" value="1"/>
</dbReference>
<dbReference type="GO" id="GO:0004222">
    <property type="term" value="F:metalloendopeptidase activity"/>
    <property type="evidence" value="ECO:0007669"/>
    <property type="project" value="UniProtKB-EC"/>
</dbReference>
<dbReference type="InterPro" id="IPR034005">
    <property type="entry name" value="M3A_DCP"/>
</dbReference>
<dbReference type="Gene3D" id="1.10.1370.40">
    <property type="match status" value="1"/>
</dbReference>
<accession>D7CQW1</accession>
<evidence type="ECO:0000256" key="8">
    <source>
        <dbReference type="ARBA" id="ARBA00026100"/>
    </source>
</evidence>
<dbReference type="OrthoDB" id="9773538at2"/>